<proteinExistence type="predicted"/>
<reference evidence="7" key="2">
    <citation type="journal article" date="2015" name="Data Brief">
        <title>Shoot transcriptome of the giant reed, Arundo donax.</title>
        <authorList>
            <person name="Barrero R.A."/>
            <person name="Guerrero F.D."/>
            <person name="Moolhuijzen P."/>
            <person name="Goolsby J.A."/>
            <person name="Tidwell J."/>
            <person name="Bellgard S.E."/>
            <person name="Bellgard M.I."/>
        </authorList>
    </citation>
    <scope>NUCLEOTIDE SEQUENCE</scope>
    <source>
        <tissue evidence="7">Shoot tissue taken approximately 20 cm above the soil surface</tissue>
    </source>
</reference>
<evidence type="ECO:0000259" key="6">
    <source>
        <dbReference type="PROSITE" id="PS50966"/>
    </source>
</evidence>
<evidence type="ECO:0000256" key="4">
    <source>
        <dbReference type="PROSITE-ProRule" id="PRU00325"/>
    </source>
</evidence>
<dbReference type="AlphaFoldDB" id="A0A0A9DCM2"/>
<dbReference type="SMART" id="SM00575">
    <property type="entry name" value="ZnF_PMZ"/>
    <property type="match status" value="1"/>
</dbReference>
<name>A0A0A9DCM2_ARUDO</name>
<protein>
    <recommendedName>
        <fullName evidence="6">SWIM-type domain-containing protein</fullName>
    </recommendedName>
</protein>
<keyword evidence="1" id="KW-0479">Metal-binding</keyword>
<feature type="compositionally biased region" description="Basic residues" evidence="5">
    <location>
        <begin position="162"/>
        <end position="184"/>
    </location>
</feature>
<sequence>MAKPYDPEHHVYSVRAVGGTNPGGERYGGRNYRVNLTTVECTCMTPQLLHVPCSHMIIACKSRGVCHTSPDYMAPLYSKVATLRTWESRFEPFLDPTQLPDYNGEQYVPDSELIKLKKGRRKKKRLHGEMDEANGYGLDMYGTGDFNQDPLLNLCSVCHKTGHRKEQHMKRRRKKRGSRRRGNNRSRLTTAEQDGAPRLPAP</sequence>
<evidence type="ECO:0000313" key="7">
    <source>
        <dbReference type="EMBL" id="JAD84438.1"/>
    </source>
</evidence>
<feature type="domain" description="SWIM-type" evidence="6">
    <location>
        <begin position="32"/>
        <end position="64"/>
    </location>
</feature>
<evidence type="ECO:0000256" key="2">
    <source>
        <dbReference type="ARBA" id="ARBA00022771"/>
    </source>
</evidence>
<evidence type="ECO:0000256" key="1">
    <source>
        <dbReference type="ARBA" id="ARBA00022723"/>
    </source>
</evidence>
<dbReference type="InterPro" id="IPR006564">
    <property type="entry name" value="Znf_PMZ"/>
</dbReference>
<keyword evidence="3" id="KW-0862">Zinc</keyword>
<dbReference type="GO" id="GO:0008270">
    <property type="term" value="F:zinc ion binding"/>
    <property type="evidence" value="ECO:0007669"/>
    <property type="project" value="UniProtKB-KW"/>
</dbReference>
<keyword evidence="2 4" id="KW-0863">Zinc-finger</keyword>
<evidence type="ECO:0000256" key="3">
    <source>
        <dbReference type="ARBA" id="ARBA00022833"/>
    </source>
</evidence>
<accession>A0A0A9DCM2</accession>
<feature type="region of interest" description="Disordered" evidence="5">
    <location>
        <begin position="162"/>
        <end position="202"/>
    </location>
</feature>
<organism evidence="7">
    <name type="scientific">Arundo donax</name>
    <name type="common">Giant reed</name>
    <name type="synonym">Donax arundinaceus</name>
    <dbReference type="NCBI Taxonomy" id="35708"/>
    <lineage>
        <taxon>Eukaryota</taxon>
        <taxon>Viridiplantae</taxon>
        <taxon>Streptophyta</taxon>
        <taxon>Embryophyta</taxon>
        <taxon>Tracheophyta</taxon>
        <taxon>Spermatophyta</taxon>
        <taxon>Magnoliopsida</taxon>
        <taxon>Liliopsida</taxon>
        <taxon>Poales</taxon>
        <taxon>Poaceae</taxon>
        <taxon>PACMAD clade</taxon>
        <taxon>Arundinoideae</taxon>
        <taxon>Arundineae</taxon>
        <taxon>Arundo</taxon>
    </lineage>
</organism>
<dbReference type="InterPro" id="IPR007527">
    <property type="entry name" value="Znf_SWIM"/>
</dbReference>
<dbReference type="PROSITE" id="PS50966">
    <property type="entry name" value="ZF_SWIM"/>
    <property type="match status" value="1"/>
</dbReference>
<reference evidence="7" key="1">
    <citation type="submission" date="2014-09" db="EMBL/GenBank/DDBJ databases">
        <authorList>
            <person name="Magalhaes I.L.F."/>
            <person name="Oliveira U."/>
            <person name="Santos F.R."/>
            <person name="Vidigal T.H.D.A."/>
            <person name="Brescovit A.D."/>
            <person name="Santos A.J."/>
        </authorList>
    </citation>
    <scope>NUCLEOTIDE SEQUENCE</scope>
    <source>
        <tissue evidence="7">Shoot tissue taken approximately 20 cm above the soil surface</tissue>
    </source>
</reference>
<evidence type="ECO:0000256" key="5">
    <source>
        <dbReference type="SAM" id="MobiDB-lite"/>
    </source>
</evidence>
<dbReference type="EMBL" id="GBRH01213457">
    <property type="protein sequence ID" value="JAD84438.1"/>
    <property type="molecule type" value="Transcribed_RNA"/>
</dbReference>